<comment type="caution">
    <text evidence="1">The sequence shown here is derived from an EMBL/GenBank/DDBJ whole genome shotgun (WGS) entry which is preliminary data.</text>
</comment>
<dbReference type="STRING" id="1507870.A0A1V8TFI8"/>
<dbReference type="EMBL" id="NAJO01000009">
    <property type="protein sequence ID" value="OQO10054.1"/>
    <property type="molecule type" value="Genomic_DNA"/>
</dbReference>
<organism evidence="1 2">
    <name type="scientific">Cryoendolithus antarcticus</name>
    <dbReference type="NCBI Taxonomy" id="1507870"/>
    <lineage>
        <taxon>Eukaryota</taxon>
        <taxon>Fungi</taxon>
        <taxon>Dikarya</taxon>
        <taxon>Ascomycota</taxon>
        <taxon>Pezizomycotina</taxon>
        <taxon>Dothideomycetes</taxon>
        <taxon>Dothideomycetidae</taxon>
        <taxon>Cladosporiales</taxon>
        <taxon>Cladosporiaceae</taxon>
        <taxon>Cryoendolithus</taxon>
    </lineage>
</organism>
<sequence>MAIPVRTSTRVEPRSQHVSDAFTTPFLQSDFDPAAYLNAVLPPLAITSARASHGNAVPLPELASQTQALLSQLSAQTTRLSNTLTQLTDEIIRSGGRLAYEVEVLRGETTSLNDALENGLKNDITVLAPVRSTSAPTNTEVEAPDVLPSVRSTDPSFLTGLRTLSTLRTRLESITQMFGAAMSWPVAPSEVASTASSSFISVSSPETTNRESKAKAYTDSLRAEIETLLATDGIEAAAERVEELNVLAEVWRGTVEEKARGRVVDMLAGVVEERGRGVGGRGTASSARSDMRYGTLDSTVGLL</sequence>
<evidence type="ECO:0000313" key="1">
    <source>
        <dbReference type="EMBL" id="OQO10054.1"/>
    </source>
</evidence>
<dbReference type="OrthoDB" id="5413829at2759"/>
<evidence type="ECO:0000313" key="2">
    <source>
        <dbReference type="Proteomes" id="UP000192596"/>
    </source>
</evidence>
<keyword evidence="2" id="KW-1185">Reference proteome</keyword>
<reference evidence="2" key="1">
    <citation type="submission" date="2017-03" db="EMBL/GenBank/DDBJ databases">
        <title>Genomes of endolithic fungi from Antarctica.</title>
        <authorList>
            <person name="Coleine C."/>
            <person name="Masonjones S."/>
            <person name="Stajich J.E."/>
        </authorList>
    </citation>
    <scope>NUCLEOTIDE SEQUENCE [LARGE SCALE GENOMIC DNA]</scope>
    <source>
        <strain evidence="2">CCFEE 5527</strain>
    </source>
</reference>
<name>A0A1V8TFI8_9PEZI</name>
<protein>
    <submittedName>
        <fullName evidence="1">Uncharacterized protein</fullName>
    </submittedName>
</protein>
<accession>A0A1V8TFI8</accession>
<proteinExistence type="predicted"/>
<dbReference type="AlphaFoldDB" id="A0A1V8TFI8"/>
<dbReference type="Gene3D" id="6.10.250.2790">
    <property type="match status" value="1"/>
</dbReference>
<gene>
    <name evidence="1" type="ORF">B0A48_04410</name>
</gene>
<dbReference type="Proteomes" id="UP000192596">
    <property type="component" value="Unassembled WGS sequence"/>
</dbReference>
<dbReference type="InParanoid" id="A0A1V8TFI8"/>